<evidence type="ECO:0000256" key="1">
    <source>
        <dbReference type="ARBA" id="ARBA00004141"/>
    </source>
</evidence>
<dbReference type="InterPro" id="IPR047817">
    <property type="entry name" value="ABC2_TM_bact-type"/>
</dbReference>
<feature type="transmembrane region" description="Helical" evidence="6">
    <location>
        <begin position="106"/>
        <end position="133"/>
    </location>
</feature>
<feature type="domain" description="ABC transmembrane type-2" evidence="7">
    <location>
        <begin position="24"/>
        <end position="253"/>
    </location>
</feature>
<evidence type="ECO:0000313" key="8">
    <source>
        <dbReference type="EMBL" id="GGI97179.1"/>
    </source>
</evidence>
<dbReference type="PANTHER" id="PTHR43332">
    <property type="entry name" value="INNER MEMBRANE TRANSPORT PERMEASE YADH-RELATED"/>
    <property type="match status" value="1"/>
</dbReference>
<evidence type="ECO:0000256" key="6">
    <source>
        <dbReference type="RuleBase" id="RU361157"/>
    </source>
</evidence>
<feature type="transmembrane region" description="Helical" evidence="6">
    <location>
        <begin position="30"/>
        <end position="48"/>
    </location>
</feature>
<gene>
    <name evidence="8" type="ORF">GCM10009083_12350</name>
</gene>
<sequence length="258" mass="28737">MSYRRHSWIAFSTILVKEIRRFTRIWPQTLLPPSITMALYFVIFGNLIGNRIGDMGGFEYIDYIVPGLIMMAVITNSYSNVVSSFFSTKFQRSIEELMVAPVSPHVILLGYTLGGVARGLGVGLIVTITSLFFTRLHVQHIGLTIGVVFLTSLVFSLGGFINAVYARNFDDISIVPTFVLTPLTYLGGVFYSIHMLPEFWQGVSMLNPILHMVNAFRFGILGVSDINIGVAVLLMSVFVVGLYAYSYRLLVRGTGLRQ</sequence>
<accession>A0ABQ2CQR3</accession>
<keyword evidence="9" id="KW-1185">Reference proteome</keyword>
<dbReference type="PIRSF" id="PIRSF006648">
    <property type="entry name" value="DrrB"/>
    <property type="match status" value="1"/>
</dbReference>
<keyword evidence="6" id="KW-1003">Cell membrane</keyword>
<dbReference type="NCBIfam" id="NF011648">
    <property type="entry name" value="PRK15066.1"/>
    <property type="match status" value="1"/>
</dbReference>
<feature type="transmembrane region" description="Helical" evidence="6">
    <location>
        <begin position="172"/>
        <end position="193"/>
    </location>
</feature>
<dbReference type="InterPro" id="IPR052522">
    <property type="entry name" value="ABC-2_transport_permease"/>
</dbReference>
<dbReference type="PANTHER" id="PTHR43332:SF2">
    <property type="entry name" value="INNER MEMBRANE TRANSPORT PERMEASE YADH"/>
    <property type="match status" value="1"/>
</dbReference>
<reference evidence="9" key="1">
    <citation type="journal article" date="2019" name="Int. J. Syst. Evol. Microbiol.">
        <title>The Global Catalogue of Microorganisms (GCM) 10K type strain sequencing project: providing services to taxonomists for standard genome sequencing and annotation.</title>
        <authorList>
            <consortium name="The Broad Institute Genomics Platform"/>
            <consortium name="The Broad Institute Genome Sequencing Center for Infectious Disease"/>
            <person name="Wu L."/>
            <person name="Ma J."/>
        </authorList>
    </citation>
    <scope>NUCLEOTIDE SEQUENCE [LARGE SCALE GENOMIC DNA]</scope>
    <source>
        <strain evidence="9">JCM 11590</strain>
    </source>
</reference>
<keyword evidence="5 6" id="KW-0472">Membrane</keyword>
<dbReference type="EMBL" id="BMNN01000002">
    <property type="protein sequence ID" value="GGI97179.1"/>
    <property type="molecule type" value="Genomic_DNA"/>
</dbReference>
<organism evidence="8 9">
    <name type="scientific">Halopseudomonas pertucinogena</name>
    <dbReference type="NCBI Taxonomy" id="86175"/>
    <lineage>
        <taxon>Bacteria</taxon>
        <taxon>Pseudomonadati</taxon>
        <taxon>Pseudomonadota</taxon>
        <taxon>Gammaproteobacteria</taxon>
        <taxon>Pseudomonadales</taxon>
        <taxon>Pseudomonadaceae</taxon>
        <taxon>Halopseudomonas</taxon>
    </lineage>
</organism>
<evidence type="ECO:0000256" key="5">
    <source>
        <dbReference type="ARBA" id="ARBA00023136"/>
    </source>
</evidence>
<name>A0ABQ2CQR3_9GAMM</name>
<keyword evidence="3 6" id="KW-0812">Transmembrane</keyword>
<keyword evidence="4 6" id="KW-1133">Transmembrane helix</keyword>
<evidence type="ECO:0000259" key="7">
    <source>
        <dbReference type="PROSITE" id="PS51012"/>
    </source>
</evidence>
<comment type="similarity">
    <text evidence="2 6">Belongs to the ABC-2 integral membrane protein family.</text>
</comment>
<evidence type="ECO:0000256" key="3">
    <source>
        <dbReference type="ARBA" id="ARBA00022692"/>
    </source>
</evidence>
<keyword evidence="6" id="KW-0813">Transport</keyword>
<feature type="transmembrane region" description="Helical" evidence="6">
    <location>
        <begin position="230"/>
        <end position="250"/>
    </location>
</feature>
<dbReference type="PROSITE" id="PS51012">
    <property type="entry name" value="ABC_TM2"/>
    <property type="match status" value="1"/>
</dbReference>
<evidence type="ECO:0000256" key="2">
    <source>
        <dbReference type="ARBA" id="ARBA00007783"/>
    </source>
</evidence>
<proteinExistence type="inferred from homology"/>
<dbReference type="RefSeq" id="WP_188635747.1">
    <property type="nucleotide sequence ID" value="NZ_BMNN01000002.1"/>
</dbReference>
<evidence type="ECO:0000256" key="4">
    <source>
        <dbReference type="ARBA" id="ARBA00022989"/>
    </source>
</evidence>
<dbReference type="InterPro" id="IPR000412">
    <property type="entry name" value="ABC_2_transport"/>
</dbReference>
<feature type="transmembrane region" description="Helical" evidence="6">
    <location>
        <begin position="145"/>
        <end position="166"/>
    </location>
</feature>
<dbReference type="Pfam" id="PF01061">
    <property type="entry name" value="ABC2_membrane"/>
    <property type="match status" value="1"/>
</dbReference>
<evidence type="ECO:0000313" key="9">
    <source>
        <dbReference type="Proteomes" id="UP000633263"/>
    </source>
</evidence>
<comment type="subcellular location">
    <subcellularLocation>
        <location evidence="6">Cell inner membrane</location>
        <topology evidence="6">Multi-pass membrane protein</topology>
    </subcellularLocation>
    <subcellularLocation>
        <location evidence="1">Membrane</location>
        <topology evidence="1">Multi-pass membrane protein</topology>
    </subcellularLocation>
</comment>
<dbReference type="InterPro" id="IPR013525">
    <property type="entry name" value="ABC2_TM"/>
</dbReference>
<feature type="transmembrane region" description="Helical" evidence="6">
    <location>
        <begin position="60"/>
        <end position="86"/>
    </location>
</feature>
<protein>
    <recommendedName>
        <fullName evidence="6">Transport permease protein</fullName>
    </recommendedName>
</protein>
<dbReference type="Proteomes" id="UP000633263">
    <property type="component" value="Unassembled WGS sequence"/>
</dbReference>
<comment type="caution">
    <text evidence="8">The sequence shown here is derived from an EMBL/GenBank/DDBJ whole genome shotgun (WGS) entry which is preliminary data.</text>
</comment>